<dbReference type="SUPFAM" id="SSF53639">
    <property type="entry name" value="AraD/HMP-PK domain-like"/>
    <property type="match status" value="1"/>
</dbReference>
<feature type="domain" description="Class II aldolase/adducin N-terminal" evidence="11">
    <location>
        <begin position="51"/>
        <end position="247"/>
    </location>
</feature>
<dbReference type="SMART" id="SM01007">
    <property type="entry name" value="Aldolase_II"/>
    <property type="match status" value="1"/>
</dbReference>
<dbReference type="VEuPathDB" id="VectorBase:CSON000422"/>
<feature type="compositionally biased region" description="Basic and acidic residues" evidence="10">
    <location>
        <begin position="1"/>
        <end position="10"/>
    </location>
</feature>
<dbReference type="InterPro" id="IPR027514">
    <property type="entry name" value="Salvage_MtnB_euk"/>
</dbReference>
<evidence type="ECO:0000256" key="7">
    <source>
        <dbReference type="ARBA" id="ARBA00023239"/>
    </source>
</evidence>
<protein>
    <recommendedName>
        <fullName evidence="9">Probable methylthioribulose-1-phosphate dehydratase</fullName>
        <shortName evidence="9">MTRu-1-P dehydratase</shortName>
        <ecNumber evidence="9">4.2.1.109</ecNumber>
    </recommendedName>
</protein>
<keyword evidence="3 9" id="KW-0028">Amino-acid biosynthesis</keyword>
<feature type="binding site" evidence="9">
    <location>
        <position position="220"/>
    </location>
    <ligand>
        <name>Zn(2+)</name>
        <dbReference type="ChEBI" id="CHEBI:29105"/>
    </ligand>
</feature>
<dbReference type="PANTHER" id="PTHR10640">
    <property type="entry name" value="METHYLTHIORIBULOSE-1-PHOSPHATE DEHYDRATASE"/>
    <property type="match status" value="1"/>
</dbReference>
<dbReference type="FunFam" id="3.40.225.10:FF:000003">
    <property type="entry name" value="Methylthioribulose-1-phosphate dehydratase"/>
    <property type="match status" value="1"/>
</dbReference>
<dbReference type="GO" id="GO:0008270">
    <property type="term" value="F:zinc ion binding"/>
    <property type="evidence" value="ECO:0007669"/>
    <property type="project" value="UniProtKB-UniRule"/>
</dbReference>
<comment type="function">
    <text evidence="8">Catalyzes the dehydration of methylthioribulose-1-phosphate (MTRu-1-P) into 2,3-diketo-5-methylthiopentyl-1-phosphate (DK-MTP-1-P). Functions in the methionine salvage pathway, which plays a key role in cancer, apoptosis, microbial proliferation and inflammation. May inhibit the CASP1-related inflammatory response (pyroptosis), the CASP9-dependent apoptotic pathway and the cytochrome c-dependent and APAF1-mediated cell death.</text>
</comment>
<evidence type="ECO:0000256" key="5">
    <source>
        <dbReference type="ARBA" id="ARBA00022833"/>
    </source>
</evidence>
<feature type="binding site" evidence="9">
    <location>
        <position position="140"/>
    </location>
    <ligand>
        <name>Zn(2+)</name>
        <dbReference type="ChEBI" id="CHEBI:29105"/>
    </ligand>
</feature>
<dbReference type="HAMAP" id="MF_03116">
    <property type="entry name" value="Salvage_MtnB_euk"/>
    <property type="match status" value="1"/>
</dbReference>
<dbReference type="AlphaFoldDB" id="A0A336MEF2"/>
<gene>
    <name evidence="13" type="primary">CSON000422</name>
</gene>
<reference evidence="12" key="1">
    <citation type="submission" date="2018-04" db="EMBL/GenBank/DDBJ databases">
        <authorList>
            <person name="Go L.Y."/>
            <person name="Mitchell J.A."/>
        </authorList>
    </citation>
    <scope>NUCLEOTIDE SEQUENCE</scope>
    <source>
        <tissue evidence="12">Whole organism</tissue>
    </source>
</reference>
<dbReference type="PANTHER" id="PTHR10640:SF7">
    <property type="entry name" value="METHYLTHIORIBULOSE-1-PHOSPHATE DEHYDRATASE"/>
    <property type="match status" value="1"/>
</dbReference>
<evidence type="ECO:0000259" key="11">
    <source>
        <dbReference type="SMART" id="SM01007"/>
    </source>
</evidence>
<keyword evidence="6 9" id="KW-0486">Methionine biosynthesis</keyword>
<feature type="binding site" evidence="9">
    <location>
        <position position="122"/>
    </location>
    <ligand>
        <name>substrate</name>
    </ligand>
</feature>
<comment type="cofactor">
    <cofactor evidence="9">
        <name>Zn(2+)</name>
        <dbReference type="ChEBI" id="CHEBI:29105"/>
    </cofactor>
    <text evidence="9">Binds 1 zinc ion per subunit.</text>
</comment>
<dbReference type="NCBIfam" id="TIGR03328">
    <property type="entry name" value="salvage_mtnB"/>
    <property type="match status" value="1"/>
</dbReference>
<dbReference type="InterPro" id="IPR017714">
    <property type="entry name" value="MethylthioRu-1-P_deHdtase_MtnB"/>
</dbReference>
<dbReference type="EMBL" id="UFQT01001072">
    <property type="protein sequence ID" value="SSX28752.1"/>
    <property type="molecule type" value="Genomic_DNA"/>
</dbReference>
<dbReference type="Gene3D" id="3.40.225.10">
    <property type="entry name" value="Class II aldolase/adducin N-terminal domain"/>
    <property type="match status" value="1"/>
</dbReference>
<keyword evidence="7 9" id="KW-0456">Lyase</keyword>
<evidence type="ECO:0000256" key="8">
    <source>
        <dbReference type="ARBA" id="ARBA00060021"/>
    </source>
</evidence>
<evidence type="ECO:0000313" key="12">
    <source>
        <dbReference type="EMBL" id="SSX08840.1"/>
    </source>
</evidence>
<evidence type="ECO:0000256" key="9">
    <source>
        <dbReference type="HAMAP-Rule" id="MF_03116"/>
    </source>
</evidence>
<evidence type="ECO:0000256" key="6">
    <source>
        <dbReference type="ARBA" id="ARBA00023167"/>
    </source>
</evidence>
<dbReference type="InterPro" id="IPR001303">
    <property type="entry name" value="Aldolase_II/adducin_N"/>
</dbReference>
<feature type="active site" description="Proton donor/acceptor" evidence="9">
    <location>
        <position position="164"/>
    </location>
</feature>
<accession>A0A336MEF2</accession>
<keyword evidence="2 9" id="KW-0963">Cytoplasm</keyword>
<reference evidence="13" key="2">
    <citation type="submission" date="2018-07" db="EMBL/GenBank/DDBJ databases">
        <authorList>
            <person name="Quirk P.G."/>
            <person name="Krulwich T.A."/>
        </authorList>
    </citation>
    <scope>NUCLEOTIDE SEQUENCE</scope>
</reference>
<dbReference type="InterPro" id="IPR036409">
    <property type="entry name" value="Aldolase_II/adducin_N_sf"/>
</dbReference>
<proteinExistence type="inferred from homology"/>
<dbReference type="UniPathway" id="UPA00904">
    <property type="reaction ID" value="UER00875"/>
</dbReference>
<evidence type="ECO:0000313" key="13">
    <source>
        <dbReference type="EMBL" id="SSX28752.1"/>
    </source>
</evidence>
<dbReference type="GO" id="GO:0046570">
    <property type="term" value="F:methylthioribulose 1-phosphate dehydratase activity"/>
    <property type="evidence" value="ECO:0007669"/>
    <property type="project" value="UniProtKB-UniRule"/>
</dbReference>
<keyword evidence="5 9" id="KW-0862">Zinc</keyword>
<feature type="binding site" evidence="9">
    <location>
        <position position="142"/>
    </location>
    <ligand>
        <name>Zn(2+)</name>
        <dbReference type="ChEBI" id="CHEBI:29105"/>
    </ligand>
</feature>
<dbReference type="GO" id="GO:0005737">
    <property type="term" value="C:cytoplasm"/>
    <property type="evidence" value="ECO:0007669"/>
    <property type="project" value="UniProtKB-SubCell"/>
</dbReference>
<comment type="similarity">
    <text evidence="1">Belongs to the aldolase class II family. Adducin subfamily.</text>
</comment>
<evidence type="ECO:0000256" key="4">
    <source>
        <dbReference type="ARBA" id="ARBA00022723"/>
    </source>
</evidence>
<dbReference type="EC" id="4.2.1.109" evidence="9"/>
<evidence type="ECO:0000256" key="2">
    <source>
        <dbReference type="ARBA" id="ARBA00022490"/>
    </source>
</evidence>
<dbReference type="Pfam" id="PF00596">
    <property type="entry name" value="Aldolase_II"/>
    <property type="match status" value="1"/>
</dbReference>
<evidence type="ECO:0000256" key="10">
    <source>
        <dbReference type="SAM" id="MobiDB-lite"/>
    </source>
</evidence>
<name>A0A336MEF2_CULSO</name>
<comment type="pathway">
    <text evidence="9">Amino-acid biosynthesis; L-methionine biosynthesis via salvage pathway; L-methionine from S-methyl-5-thio-alpha-D-ribose 1-phosphate: step 2/6.</text>
</comment>
<sequence>MSNNKTEDVSTKSAVAEESSSNKKLKTSSSSSKMSEYQDYSEFISKEHPRKLIPELCKQFYNLGWVTGTGGGISIKLDDEIYIAPSGVQKERIIPEDLFIQNMDGDDIQTPPDYKKLSKSQCTPLFMVAYRERNAGAVIHTHSPAAVLATLLWPGKEFRCTHLEMIKGIYDYELGRHLRYDEELVVPIIENTCFERDLEESLKAAIDEYPGTSAVLVRRHGIYVWGDTWQKAKTQTECYDYLMSLAVEMNKFGLDAGKAPRPSKSAK</sequence>
<comment type="catalytic activity">
    <reaction evidence="9">
        <text>5-(methylsulfanyl)-D-ribulose 1-phosphate = 5-methylsulfanyl-2,3-dioxopentyl phosphate + H2O</text>
        <dbReference type="Rhea" id="RHEA:15549"/>
        <dbReference type="ChEBI" id="CHEBI:15377"/>
        <dbReference type="ChEBI" id="CHEBI:58548"/>
        <dbReference type="ChEBI" id="CHEBI:58828"/>
        <dbReference type="EC" id="4.2.1.109"/>
    </reaction>
</comment>
<dbReference type="EMBL" id="UFQS01001072">
    <property type="protein sequence ID" value="SSX08840.1"/>
    <property type="molecule type" value="Genomic_DNA"/>
</dbReference>
<comment type="similarity">
    <text evidence="9">Belongs to the aldolase class II family. MtnB subfamily.</text>
</comment>
<keyword evidence="4 9" id="KW-0479">Metal-binding</keyword>
<evidence type="ECO:0000256" key="3">
    <source>
        <dbReference type="ARBA" id="ARBA00022605"/>
    </source>
</evidence>
<feature type="region of interest" description="Disordered" evidence="10">
    <location>
        <begin position="1"/>
        <end position="33"/>
    </location>
</feature>
<dbReference type="GO" id="GO:0019509">
    <property type="term" value="P:L-methionine salvage from methylthioadenosine"/>
    <property type="evidence" value="ECO:0007669"/>
    <property type="project" value="UniProtKB-UniRule"/>
</dbReference>
<comment type="subcellular location">
    <subcellularLocation>
        <location evidence="9">Cytoplasm</location>
    </subcellularLocation>
</comment>
<evidence type="ECO:0000256" key="1">
    <source>
        <dbReference type="ARBA" id="ARBA00006274"/>
    </source>
</evidence>
<organism evidence="13">
    <name type="scientific">Culicoides sonorensis</name>
    <name type="common">Biting midge</name>
    <dbReference type="NCBI Taxonomy" id="179676"/>
    <lineage>
        <taxon>Eukaryota</taxon>
        <taxon>Metazoa</taxon>
        <taxon>Ecdysozoa</taxon>
        <taxon>Arthropoda</taxon>
        <taxon>Hexapoda</taxon>
        <taxon>Insecta</taxon>
        <taxon>Pterygota</taxon>
        <taxon>Neoptera</taxon>
        <taxon>Endopterygota</taxon>
        <taxon>Diptera</taxon>
        <taxon>Nematocera</taxon>
        <taxon>Chironomoidea</taxon>
        <taxon>Ceratopogonidae</taxon>
        <taxon>Ceratopogoninae</taxon>
        <taxon>Culicoides</taxon>
        <taxon>Monoculicoides</taxon>
    </lineage>
</organism>